<accession>A0A834RVF2</accession>
<name>A0A834RVF2_9PLEO</name>
<feature type="signal peptide" evidence="2">
    <location>
        <begin position="1"/>
        <end position="17"/>
    </location>
</feature>
<proteinExistence type="predicted"/>
<dbReference type="EMBL" id="NQIK02000005">
    <property type="protein sequence ID" value="KAF7570465.1"/>
    <property type="molecule type" value="Genomic_DNA"/>
</dbReference>
<feature type="region of interest" description="Disordered" evidence="1">
    <location>
        <begin position="57"/>
        <end position="76"/>
    </location>
</feature>
<gene>
    <name evidence="3" type="ORF">PtrM4_104670</name>
</gene>
<dbReference type="Proteomes" id="UP000245464">
    <property type="component" value="Chromosome 5"/>
</dbReference>
<feature type="compositionally biased region" description="Low complexity" evidence="1">
    <location>
        <begin position="26"/>
        <end position="43"/>
    </location>
</feature>
<dbReference type="RefSeq" id="XP_065962024.1">
    <property type="nucleotide sequence ID" value="XM_066107575.1"/>
</dbReference>
<dbReference type="AlphaFoldDB" id="A0A834RVF2"/>
<reference evidence="3" key="1">
    <citation type="journal article" date="2018" name="BMC Genomics">
        <title>Comparative genomics of the wheat fungal pathogen Pyrenophora tritici-repentis reveals chromosomal variations and genome plasticity.</title>
        <authorList>
            <person name="Moolhuijzen P."/>
            <person name="See P.T."/>
            <person name="Hane J.K."/>
            <person name="Shi G."/>
            <person name="Liu Z."/>
            <person name="Oliver R.P."/>
            <person name="Moffat C.S."/>
        </authorList>
    </citation>
    <scope>NUCLEOTIDE SEQUENCE [LARGE SCALE GENOMIC DNA]</scope>
    <source>
        <strain evidence="3">M4</strain>
    </source>
</reference>
<organism evidence="3 4">
    <name type="scientific">Pyrenophora tritici-repentis</name>
    <dbReference type="NCBI Taxonomy" id="45151"/>
    <lineage>
        <taxon>Eukaryota</taxon>
        <taxon>Fungi</taxon>
        <taxon>Dikarya</taxon>
        <taxon>Ascomycota</taxon>
        <taxon>Pezizomycotina</taxon>
        <taxon>Dothideomycetes</taxon>
        <taxon>Pleosporomycetidae</taxon>
        <taxon>Pleosporales</taxon>
        <taxon>Pleosporineae</taxon>
        <taxon>Pleosporaceae</taxon>
        <taxon>Pyrenophora</taxon>
    </lineage>
</organism>
<evidence type="ECO:0000313" key="4">
    <source>
        <dbReference type="Proteomes" id="UP000245464"/>
    </source>
</evidence>
<sequence length="566" mass="61733">MRNHWPLLLVLIGSAYAQEDGGGYGSPPKSTKSSGGYDAAPPAYSAPPPVYSVPPPVYSASPPTHEAPPPTYGAPLPGTITLTSTKTVTLSEYCAVPPPVTVTHVKNVTTTKTITSSEYCAIPSPVTVTRIKNITTTKTERETITKPGFNVTETKTTTQHTTKPGANITQSYTTTEYITGPITTVNNTITEVTTKTITSTLISITIVPTTLYEETTIALPGTTSVSTQTVVSRISETITITDYISVIQTIPGPTVSIPGPTETATQIVTSDRTVELSIPGPTQNITIPGPTQEITIPGPTQEITVPGPTQEITIPGPTQEITVPGPTQEITIPGPIQEVTIPNPTQEITIPGPTQEVTVPGPTQEVTIPGPTQTIETTETQFQTLTQVETQFTTLTLPPQVIISNVTFPGQTSTVFTQLPPTTVVSPYLTTTNNFRDFYTAGSNCYQHFDSLRRSFNSDNHPTSDYRLFHKNNTCSNLDYRNSIARKCLNEYTSIAYHITSFYNLEHSPYTWRYIASDYNSTRNNYDINCVRYPVYRYYVSVADYCGANIRSHLIFHSSRICILRE</sequence>
<comment type="caution">
    <text evidence="3">The sequence shown here is derived from an EMBL/GenBank/DDBJ whole genome shotgun (WGS) entry which is preliminary data.</text>
</comment>
<feature type="region of interest" description="Disordered" evidence="1">
    <location>
        <begin position="21"/>
        <end position="46"/>
    </location>
</feature>
<evidence type="ECO:0000256" key="2">
    <source>
        <dbReference type="SAM" id="SignalP"/>
    </source>
</evidence>
<feature type="chain" id="PRO_5032352450" evidence="2">
    <location>
        <begin position="18"/>
        <end position="566"/>
    </location>
</feature>
<protein>
    <submittedName>
        <fullName evidence="3">Uncharacterized protein</fullName>
    </submittedName>
</protein>
<keyword evidence="2" id="KW-0732">Signal</keyword>
<evidence type="ECO:0000256" key="1">
    <source>
        <dbReference type="SAM" id="MobiDB-lite"/>
    </source>
</evidence>
<dbReference type="KEGG" id="ptrr:6344121"/>
<dbReference type="GeneID" id="6344121"/>
<evidence type="ECO:0000313" key="3">
    <source>
        <dbReference type="EMBL" id="KAF7570465.1"/>
    </source>
</evidence>